<proteinExistence type="predicted"/>
<organism evidence="2 3">
    <name type="scientific">Neolewinella aquimaris</name>
    <dbReference type="NCBI Taxonomy" id="1835722"/>
    <lineage>
        <taxon>Bacteria</taxon>
        <taxon>Pseudomonadati</taxon>
        <taxon>Bacteroidota</taxon>
        <taxon>Saprospiria</taxon>
        <taxon>Saprospirales</taxon>
        <taxon>Lewinellaceae</taxon>
        <taxon>Neolewinella</taxon>
    </lineage>
</organism>
<dbReference type="InterPro" id="IPR025309">
    <property type="entry name" value="KTSC_dom"/>
</dbReference>
<name>A0A840E342_9BACT</name>
<comment type="caution">
    <text evidence="2">The sequence shown here is derived from an EMBL/GenBank/DDBJ whole genome shotgun (WGS) entry which is preliminary data.</text>
</comment>
<evidence type="ECO:0000313" key="3">
    <source>
        <dbReference type="Proteomes" id="UP000576209"/>
    </source>
</evidence>
<dbReference type="RefSeq" id="WP_183494316.1">
    <property type="nucleotide sequence ID" value="NZ_JACIFF010000001.1"/>
</dbReference>
<dbReference type="AlphaFoldDB" id="A0A840E342"/>
<evidence type="ECO:0000259" key="1">
    <source>
        <dbReference type="Pfam" id="PF13619"/>
    </source>
</evidence>
<protein>
    <recommendedName>
        <fullName evidence="1">KTSC domain-containing protein</fullName>
    </recommendedName>
</protein>
<accession>A0A840E342</accession>
<reference evidence="2 3" key="1">
    <citation type="submission" date="2020-08" db="EMBL/GenBank/DDBJ databases">
        <title>Genomic Encyclopedia of Type Strains, Phase IV (KMG-IV): sequencing the most valuable type-strain genomes for metagenomic binning, comparative biology and taxonomic classification.</title>
        <authorList>
            <person name="Goeker M."/>
        </authorList>
    </citation>
    <scope>NUCLEOTIDE SEQUENCE [LARGE SCALE GENOMIC DNA]</scope>
    <source>
        <strain evidence="2 3">DSM 105137</strain>
    </source>
</reference>
<keyword evidence="3" id="KW-1185">Reference proteome</keyword>
<sequence>MEHHNFGKKSEMASFAGYDQENRILYITFISGATTIAYSNMSPELYAELIQSPYPDVCLRFKIQAKHPFRRVEPSFESLDYSFMK</sequence>
<dbReference type="Pfam" id="PF13619">
    <property type="entry name" value="KTSC"/>
    <property type="match status" value="1"/>
</dbReference>
<dbReference type="Proteomes" id="UP000576209">
    <property type="component" value="Unassembled WGS sequence"/>
</dbReference>
<feature type="domain" description="KTSC" evidence="1">
    <location>
        <begin position="10"/>
        <end position="54"/>
    </location>
</feature>
<dbReference type="EMBL" id="JACIFF010000001">
    <property type="protein sequence ID" value="MBB4078085.1"/>
    <property type="molecule type" value="Genomic_DNA"/>
</dbReference>
<gene>
    <name evidence="2" type="ORF">GGR28_000686</name>
</gene>
<evidence type="ECO:0000313" key="2">
    <source>
        <dbReference type="EMBL" id="MBB4078085.1"/>
    </source>
</evidence>